<accession>A0AAW0BDN5</accession>
<dbReference type="EMBL" id="JAYKXP010000129">
    <property type="protein sequence ID" value="KAK7024260.1"/>
    <property type="molecule type" value="Genomic_DNA"/>
</dbReference>
<sequence length="150" mass="16564">MCAKAKVQDRDDDEGKASKTARQRELVEVAIKNLSIEGATLSKASVVLDMERINSMVRVHVEKARIRSRDTYAEALDTCFPRLKSQAAQNTDLDAEIKLALSSPPDPKTLAYAYAPVYLDSDLADPSQQPDSDQLTRKKIMEEPLKGSIG</sequence>
<gene>
    <name evidence="2" type="ORF">VNI00_016477</name>
</gene>
<proteinExistence type="predicted"/>
<reference evidence="2 3" key="1">
    <citation type="submission" date="2024-01" db="EMBL/GenBank/DDBJ databases">
        <title>A draft genome for a cacao thread blight-causing isolate of Paramarasmius palmivorus.</title>
        <authorList>
            <person name="Baruah I.K."/>
            <person name="Bukari Y."/>
            <person name="Amoako-Attah I."/>
            <person name="Meinhardt L.W."/>
            <person name="Bailey B.A."/>
            <person name="Cohen S.P."/>
        </authorList>
    </citation>
    <scope>NUCLEOTIDE SEQUENCE [LARGE SCALE GENOMIC DNA]</scope>
    <source>
        <strain evidence="2 3">GH-12</strain>
    </source>
</reference>
<feature type="compositionally biased region" description="Basic and acidic residues" evidence="1">
    <location>
        <begin position="134"/>
        <end position="150"/>
    </location>
</feature>
<evidence type="ECO:0000313" key="2">
    <source>
        <dbReference type="EMBL" id="KAK7024260.1"/>
    </source>
</evidence>
<feature type="region of interest" description="Disordered" evidence="1">
    <location>
        <begin position="123"/>
        <end position="150"/>
    </location>
</feature>
<evidence type="ECO:0000313" key="3">
    <source>
        <dbReference type="Proteomes" id="UP001383192"/>
    </source>
</evidence>
<feature type="region of interest" description="Disordered" evidence="1">
    <location>
        <begin position="1"/>
        <end position="21"/>
    </location>
</feature>
<name>A0AAW0BDN5_9AGAR</name>
<dbReference type="AlphaFoldDB" id="A0AAW0BDN5"/>
<comment type="caution">
    <text evidence="2">The sequence shown here is derived from an EMBL/GenBank/DDBJ whole genome shotgun (WGS) entry which is preliminary data.</text>
</comment>
<organism evidence="2 3">
    <name type="scientific">Paramarasmius palmivorus</name>
    <dbReference type="NCBI Taxonomy" id="297713"/>
    <lineage>
        <taxon>Eukaryota</taxon>
        <taxon>Fungi</taxon>
        <taxon>Dikarya</taxon>
        <taxon>Basidiomycota</taxon>
        <taxon>Agaricomycotina</taxon>
        <taxon>Agaricomycetes</taxon>
        <taxon>Agaricomycetidae</taxon>
        <taxon>Agaricales</taxon>
        <taxon>Marasmiineae</taxon>
        <taxon>Marasmiaceae</taxon>
        <taxon>Paramarasmius</taxon>
    </lineage>
</organism>
<keyword evidence="3" id="KW-1185">Reference proteome</keyword>
<dbReference type="Proteomes" id="UP001383192">
    <property type="component" value="Unassembled WGS sequence"/>
</dbReference>
<protein>
    <submittedName>
        <fullName evidence="2">Uncharacterized protein</fullName>
    </submittedName>
</protein>
<evidence type="ECO:0000256" key="1">
    <source>
        <dbReference type="SAM" id="MobiDB-lite"/>
    </source>
</evidence>